<protein>
    <recommendedName>
        <fullName evidence="9">HTH CENPB-type domain-containing protein</fullName>
    </recommendedName>
</protein>
<dbReference type="PANTHER" id="PTHR19303:SF74">
    <property type="entry name" value="POGO TRANSPOSABLE ELEMENT WITH KRAB DOMAIN"/>
    <property type="match status" value="1"/>
</dbReference>
<sequence>MKEAILSVRSGQMGYLRAAKTYGVPKGTLEKHVKNRDKTAEEILKMRSGRKPVLPPELENMLVKYCLQMDERFFGLRVSDMKRMAFELAIRNGLQHPFNPNKGSAGKKWFRLFLKRHPNLSLRTPQGVSAARIKSFNPKNVAVFFDIYERELEKVKFNGHRIYNVDETGLTVVQYKHQKVVSMREKKQISNLTSAE</sequence>
<accession>A0ABQ8SA82</accession>
<evidence type="ECO:0000259" key="6">
    <source>
        <dbReference type="PROSITE" id="PS51253"/>
    </source>
</evidence>
<dbReference type="InterPro" id="IPR050863">
    <property type="entry name" value="CenT-Element_Derived"/>
</dbReference>
<dbReference type="InterPro" id="IPR007889">
    <property type="entry name" value="HTH_Psq"/>
</dbReference>
<feature type="DNA-binding region" description="H-T-H motif" evidence="4">
    <location>
        <begin position="15"/>
        <end position="35"/>
    </location>
</feature>
<dbReference type="Pfam" id="PF03221">
    <property type="entry name" value="HTH_Tnp_Tc5"/>
    <property type="match status" value="1"/>
</dbReference>
<dbReference type="Proteomes" id="UP001148838">
    <property type="component" value="Unassembled WGS sequence"/>
</dbReference>
<evidence type="ECO:0008006" key="9">
    <source>
        <dbReference type="Google" id="ProtNLM"/>
    </source>
</evidence>
<keyword evidence="8" id="KW-1185">Reference proteome</keyword>
<feature type="domain" description="HTH psq-type" evidence="5">
    <location>
        <begin position="1"/>
        <end position="39"/>
    </location>
</feature>
<gene>
    <name evidence="7" type="ORF">ANN_19216</name>
</gene>
<reference evidence="7 8" key="1">
    <citation type="journal article" date="2022" name="Allergy">
        <title>Genome assembly and annotation of Periplaneta americana reveal a comprehensive cockroach allergen profile.</title>
        <authorList>
            <person name="Wang L."/>
            <person name="Xiong Q."/>
            <person name="Saelim N."/>
            <person name="Wang L."/>
            <person name="Nong W."/>
            <person name="Wan A.T."/>
            <person name="Shi M."/>
            <person name="Liu X."/>
            <person name="Cao Q."/>
            <person name="Hui J.H.L."/>
            <person name="Sookrung N."/>
            <person name="Leung T.F."/>
            <person name="Tungtrongchitr A."/>
            <person name="Tsui S.K.W."/>
        </authorList>
    </citation>
    <scope>NUCLEOTIDE SEQUENCE [LARGE SCALE GENOMIC DNA]</scope>
    <source>
        <strain evidence="7">PWHHKU_190912</strain>
    </source>
</reference>
<keyword evidence="3 4" id="KW-0539">Nucleus</keyword>
<dbReference type="InterPro" id="IPR009057">
    <property type="entry name" value="Homeodomain-like_sf"/>
</dbReference>
<evidence type="ECO:0000313" key="7">
    <source>
        <dbReference type="EMBL" id="KAJ4430627.1"/>
    </source>
</evidence>
<evidence type="ECO:0000256" key="2">
    <source>
        <dbReference type="ARBA" id="ARBA00023125"/>
    </source>
</evidence>
<evidence type="ECO:0000259" key="5">
    <source>
        <dbReference type="PROSITE" id="PS50960"/>
    </source>
</evidence>
<evidence type="ECO:0000256" key="1">
    <source>
        <dbReference type="ARBA" id="ARBA00004123"/>
    </source>
</evidence>
<keyword evidence="2 4" id="KW-0238">DNA-binding</keyword>
<dbReference type="EMBL" id="JAJSOF020000031">
    <property type="protein sequence ID" value="KAJ4430627.1"/>
    <property type="molecule type" value="Genomic_DNA"/>
</dbReference>
<dbReference type="Gene3D" id="1.10.10.60">
    <property type="entry name" value="Homeodomain-like"/>
    <property type="match status" value="1"/>
</dbReference>
<evidence type="ECO:0000256" key="4">
    <source>
        <dbReference type="PROSITE-ProRule" id="PRU00320"/>
    </source>
</evidence>
<dbReference type="PROSITE" id="PS50960">
    <property type="entry name" value="HTH_PSQ"/>
    <property type="match status" value="1"/>
</dbReference>
<comment type="subcellular location">
    <subcellularLocation>
        <location evidence="1 4">Nucleus</location>
    </subcellularLocation>
</comment>
<dbReference type="PANTHER" id="PTHR19303">
    <property type="entry name" value="TRANSPOSON"/>
    <property type="match status" value="1"/>
</dbReference>
<comment type="caution">
    <text evidence="7">The sequence shown here is derived from an EMBL/GenBank/DDBJ whole genome shotgun (WGS) entry which is preliminary data.</text>
</comment>
<dbReference type="PROSITE" id="PS51253">
    <property type="entry name" value="HTH_CENPB"/>
    <property type="match status" value="1"/>
</dbReference>
<dbReference type="SUPFAM" id="SSF46689">
    <property type="entry name" value="Homeodomain-like"/>
    <property type="match status" value="1"/>
</dbReference>
<name>A0ABQ8SA82_PERAM</name>
<evidence type="ECO:0000313" key="8">
    <source>
        <dbReference type="Proteomes" id="UP001148838"/>
    </source>
</evidence>
<dbReference type="Pfam" id="PF05225">
    <property type="entry name" value="HTH_psq"/>
    <property type="match status" value="1"/>
</dbReference>
<feature type="domain" description="HTH CENPB-type" evidence="6">
    <location>
        <begin position="46"/>
        <end position="123"/>
    </location>
</feature>
<proteinExistence type="predicted"/>
<evidence type="ECO:0000256" key="3">
    <source>
        <dbReference type="ARBA" id="ARBA00023242"/>
    </source>
</evidence>
<organism evidence="7 8">
    <name type="scientific">Periplaneta americana</name>
    <name type="common">American cockroach</name>
    <name type="synonym">Blatta americana</name>
    <dbReference type="NCBI Taxonomy" id="6978"/>
    <lineage>
        <taxon>Eukaryota</taxon>
        <taxon>Metazoa</taxon>
        <taxon>Ecdysozoa</taxon>
        <taxon>Arthropoda</taxon>
        <taxon>Hexapoda</taxon>
        <taxon>Insecta</taxon>
        <taxon>Pterygota</taxon>
        <taxon>Neoptera</taxon>
        <taxon>Polyneoptera</taxon>
        <taxon>Dictyoptera</taxon>
        <taxon>Blattodea</taxon>
        <taxon>Blattoidea</taxon>
        <taxon>Blattidae</taxon>
        <taxon>Blattinae</taxon>
        <taxon>Periplaneta</taxon>
    </lineage>
</organism>
<dbReference type="InterPro" id="IPR006600">
    <property type="entry name" value="HTH_CenpB_DNA-bd_dom"/>
</dbReference>